<evidence type="ECO:0000256" key="4">
    <source>
        <dbReference type="ARBA" id="ARBA00023034"/>
    </source>
</evidence>
<comment type="caution">
    <text evidence="7">The sequence shown here is derived from an EMBL/GenBank/DDBJ whole genome shotgun (WGS) entry which is preliminary data.</text>
</comment>
<comment type="subunit">
    <text evidence="6">Part of the multisubunit transport protein particle (TRAPP) complex.</text>
</comment>
<evidence type="ECO:0000313" key="8">
    <source>
        <dbReference type="Proteomes" id="UP001054902"/>
    </source>
</evidence>
<evidence type="ECO:0000256" key="6">
    <source>
        <dbReference type="RuleBase" id="RU366065"/>
    </source>
</evidence>
<evidence type="ECO:0000313" key="7">
    <source>
        <dbReference type="EMBL" id="GFH49509.1"/>
    </source>
</evidence>
<accession>A0AAD3CPN2</accession>
<dbReference type="Proteomes" id="UP001054902">
    <property type="component" value="Unassembled WGS sequence"/>
</dbReference>
<comment type="subcellular location">
    <subcellularLocation>
        <location evidence="6">Endoplasmic reticulum</location>
    </subcellularLocation>
    <subcellularLocation>
        <location evidence="6">Golgi apparatus</location>
        <location evidence="6">cis-Golgi network</location>
    </subcellularLocation>
</comment>
<reference evidence="7 8" key="1">
    <citation type="journal article" date="2021" name="Sci. Rep.">
        <title>The genome of the diatom Chaetoceros tenuissimus carries an ancient integrated fragment of an extant virus.</title>
        <authorList>
            <person name="Hongo Y."/>
            <person name="Kimura K."/>
            <person name="Takaki Y."/>
            <person name="Yoshida Y."/>
            <person name="Baba S."/>
            <person name="Kobayashi G."/>
            <person name="Nagasaki K."/>
            <person name="Hano T."/>
            <person name="Tomaru Y."/>
        </authorList>
    </citation>
    <scope>NUCLEOTIDE SEQUENCE [LARGE SCALE GENOMIC DNA]</scope>
    <source>
        <strain evidence="7 8">NIES-3715</strain>
    </source>
</reference>
<evidence type="ECO:0000256" key="1">
    <source>
        <dbReference type="ARBA" id="ARBA00022448"/>
    </source>
</evidence>
<keyword evidence="1 6" id="KW-0813">Transport</keyword>
<gene>
    <name evidence="7" type="ORF">CTEN210_05985</name>
</gene>
<keyword evidence="4 6" id="KW-0333">Golgi apparatus</keyword>
<keyword evidence="2 6" id="KW-0256">Endoplasmic reticulum</keyword>
<dbReference type="PANTHER" id="PTHR23249">
    <property type="entry name" value="TRAFFICKING PROTEIN PARTICLE COMPLEX SUBUNIT"/>
    <property type="match status" value="1"/>
</dbReference>
<keyword evidence="8" id="KW-1185">Reference proteome</keyword>
<dbReference type="GO" id="GO:0005783">
    <property type="term" value="C:endoplasmic reticulum"/>
    <property type="evidence" value="ECO:0007669"/>
    <property type="project" value="UniProtKB-SubCell"/>
</dbReference>
<name>A0AAD3CPN2_9STRA</name>
<keyword evidence="3 6" id="KW-0931">ER-Golgi transport</keyword>
<sequence length="170" mass="19296">MTVHSLHIFDRKGKTLFTKTYSPIAVKQQRYLAESGTAEPGSDPVTEQRKLVFGMLFSLRELVGSLTPDHSGESLQAVRTGSSTVHTFETMGGLRLALYTSNDVPTSQTSERREYMDNIFARDVLRNIYSNIWVECVVRSPMYSPGEIDVKSTTFERELDSYLSSLPWFR</sequence>
<evidence type="ECO:0000256" key="2">
    <source>
        <dbReference type="ARBA" id="ARBA00022824"/>
    </source>
</evidence>
<dbReference type="InterPro" id="IPR011012">
    <property type="entry name" value="Longin-like_dom_sf"/>
</dbReference>
<comment type="similarity">
    <text evidence="5">Belongs to the TRAPP small subunits family. BET5 subfamily.</text>
</comment>
<dbReference type="Pfam" id="PF04099">
    <property type="entry name" value="Sybindin"/>
    <property type="match status" value="1"/>
</dbReference>
<dbReference type="SUPFAM" id="SSF64356">
    <property type="entry name" value="SNARE-like"/>
    <property type="match status" value="1"/>
</dbReference>
<dbReference type="SMART" id="SM01399">
    <property type="entry name" value="Sybindin"/>
    <property type="match status" value="1"/>
</dbReference>
<dbReference type="GO" id="GO:0005794">
    <property type="term" value="C:Golgi apparatus"/>
    <property type="evidence" value="ECO:0007669"/>
    <property type="project" value="UniProtKB-SubCell"/>
</dbReference>
<dbReference type="Gene3D" id="3.30.450.70">
    <property type="match status" value="1"/>
</dbReference>
<evidence type="ECO:0000256" key="5">
    <source>
        <dbReference type="ARBA" id="ARBA00038167"/>
    </source>
</evidence>
<dbReference type="AlphaFoldDB" id="A0AAD3CPN2"/>
<dbReference type="PANTHER" id="PTHR23249:SF16">
    <property type="entry name" value="TRAFFICKING PROTEIN PARTICLE COMPLEX SUBUNIT 1"/>
    <property type="match status" value="1"/>
</dbReference>
<dbReference type="GO" id="GO:0030008">
    <property type="term" value="C:TRAPP complex"/>
    <property type="evidence" value="ECO:0007669"/>
    <property type="project" value="UniProtKB-UniRule"/>
</dbReference>
<protein>
    <recommendedName>
        <fullName evidence="6">Trafficking protein particle complex subunit</fullName>
    </recommendedName>
</protein>
<dbReference type="GO" id="GO:0006888">
    <property type="term" value="P:endoplasmic reticulum to Golgi vesicle-mediated transport"/>
    <property type="evidence" value="ECO:0007669"/>
    <property type="project" value="UniProtKB-UniRule"/>
</dbReference>
<dbReference type="InterPro" id="IPR007233">
    <property type="entry name" value="TRAPPC"/>
</dbReference>
<proteinExistence type="inferred from homology"/>
<evidence type="ECO:0000256" key="3">
    <source>
        <dbReference type="ARBA" id="ARBA00022892"/>
    </source>
</evidence>
<dbReference type="EMBL" id="BLLK01000038">
    <property type="protein sequence ID" value="GFH49509.1"/>
    <property type="molecule type" value="Genomic_DNA"/>
</dbReference>
<organism evidence="7 8">
    <name type="scientific">Chaetoceros tenuissimus</name>
    <dbReference type="NCBI Taxonomy" id="426638"/>
    <lineage>
        <taxon>Eukaryota</taxon>
        <taxon>Sar</taxon>
        <taxon>Stramenopiles</taxon>
        <taxon>Ochrophyta</taxon>
        <taxon>Bacillariophyta</taxon>
        <taxon>Coscinodiscophyceae</taxon>
        <taxon>Chaetocerotophycidae</taxon>
        <taxon>Chaetocerotales</taxon>
        <taxon>Chaetocerotaceae</taxon>
        <taxon>Chaetoceros</taxon>
    </lineage>
</organism>